<dbReference type="Proteomes" id="UP000242525">
    <property type="component" value="Unassembled WGS sequence"/>
</dbReference>
<keyword evidence="9 14" id="KW-0325">Glycoprotein</keyword>
<dbReference type="Pfam" id="PF16923">
    <property type="entry name" value="Glyco_hydro_63N"/>
    <property type="match status" value="1"/>
</dbReference>
<evidence type="ECO:0000313" key="19">
    <source>
        <dbReference type="Proteomes" id="UP000242525"/>
    </source>
</evidence>
<dbReference type="FunFam" id="1.50.10.10:FF:000027">
    <property type="entry name" value="Probable mannosyl-oligosaccharide glucosidase"/>
    <property type="match status" value="1"/>
</dbReference>
<evidence type="ECO:0000256" key="15">
    <source>
        <dbReference type="SAM" id="SignalP"/>
    </source>
</evidence>
<keyword evidence="8" id="KW-0472">Membrane</keyword>
<keyword evidence="10 13" id="KW-0326">Glycosidase</keyword>
<dbReference type="GO" id="GO:0006487">
    <property type="term" value="P:protein N-linked glycosylation"/>
    <property type="evidence" value="ECO:0007669"/>
    <property type="project" value="UniProtKB-UniRule"/>
</dbReference>
<dbReference type="Gene3D" id="2.70.98.110">
    <property type="entry name" value="Glycosyl hydrolase family 63, N-terminal domain"/>
    <property type="match status" value="1"/>
</dbReference>
<comment type="similarity">
    <text evidence="2 13">Belongs to the glycosyl hydrolase 63 family.</text>
</comment>
<accession>A0A0J9X694</accession>
<feature type="chain" id="PRO_5005325509" description="Mannosyl-oligosaccharide glucosidase" evidence="15">
    <location>
        <begin position="23"/>
        <end position="827"/>
    </location>
</feature>
<feature type="domain" description="Glycosyl hydrolase family 63 C-terminal" evidence="16">
    <location>
        <begin position="294"/>
        <end position="819"/>
    </location>
</feature>
<dbReference type="PANTHER" id="PTHR10412:SF11">
    <property type="entry name" value="MANNOSYL-OLIGOSACCHARIDE GLUCOSIDASE"/>
    <property type="match status" value="1"/>
</dbReference>
<evidence type="ECO:0000256" key="3">
    <source>
        <dbReference type="ARBA" id="ARBA00022692"/>
    </source>
</evidence>
<reference evidence="18" key="1">
    <citation type="submission" date="2014-03" db="EMBL/GenBank/DDBJ databases">
        <authorList>
            <person name="Casaregola S."/>
        </authorList>
    </citation>
    <scope>NUCLEOTIDE SEQUENCE [LARGE SCALE GENOMIC DNA]</scope>
    <source>
        <strain evidence="18">CLIB 918</strain>
    </source>
</reference>
<dbReference type="InterPro" id="IPR031335">
    <property type="entry name" value="Glyco_hydro_63_C"/>
</dbReference>
<keyword evidence="6" id="KW-0735">Signal-anchor</keyword>
<comment type="caution">
    <text evidence="18">The sequence shown here is derived from an EMBL/GenBank/DDBJ whole genome shotgun (WGS) entry which is preliminary data.</text>
</comment>
<dbReference type="EC" id="3.2.1.106" evidence="11 13"/>
<dbReference type="InterPro" id="IPR008928">
    <property type="entry name" value="6-hairpin_glycosidase_sf"/>
</dbReference>
<evidence type="ECO:0000256" key="6">
    <source>
        <dbReference type="ARBA" id="ARBA00022968"/>
    </source>
</evidence>
<protein>
    <recommendedName>
        <fullName evidence="11 13">Mannosyl-oligosaccharide glucosidase</fullName>
        <ecNumber evidence="11 13">3.2.1.106</ecNumber>
    </recommendedName>
    <alternativeName>
        <fullName evidence="14">Glucosidase I</fullName>
    </alternativeName>
</protein>
<dbReference type="SUPFAM" id="SSF48208">
    <property type="entry name" value="Six-hairpin glycosidases"/>
    <property type="match status" value="1"/>
</dbReference>
<evidence type="ECO:0000256" key="14">
    <source>
        <dbReference type="RuleBase" id="RU369107"/>
    </source>
</evidence>
<evidence type="ECO:0000256" key="11">
    <source>
        <dbReference type="ARBA" id="ARBA00038888"/>
    </source>
</evidence>
<evidence type="ECO:0000256" key="4">
    <source>
        <dbReference type="ARBA" id="ARBA00022801"/>
    </source>
</evidence>
<feature type="signal peptide" evidence="15">
    <location>
        <begin position="1"/>
        <end position="22"/>
    </location>
</feature>
<evidence type="ECO:0000256" key="8">
    <source>
        <dbReference type="ARBA" id="ARBA00023136"/>
    </source>
</evidence>
<dbReference type="GO" id="GO:0009311">
    <property type="term" value="P:oligosaccharide metabolic process"/>
    <property type="evidence" value="ECO:0007669"/>
    <property type="project" value="UniProtKB-UniRule"/>
</dbReference>
<comment type="subcellular location">
    <subcellularLocation>
        <location evidence="1 13">Endoplasmic reticulum membrane</location>
        <topology evidence="1 13">Single-pass type II membrane protein</topology>
    </subcellularLocation>
</comment>
<dbReference type="PANTHER" id="PTHR10412">
    <property type="entry name" value="MANNOSYL-OLIGOSACCHARIDE GLUCOSIDASE"/>
    <property type="match status" value="1"/>
</dbReference>
<dbReference type="EMBL" id="CCBN010000004">
    <property type="protein sequence ID" value="CDO52974.1"/>
    <property type="molecule type" value="Genomic_DNA"/>
</dbReference>
<keyword evidence="19" id="KW-1185">Reference proteome</keyword>
<dbReference type="InterPro" id="IPR004888">
    <property type="entry name" value="Glycoside_hydrolase_63"/>
</dbReference>
<dbReference type="AlphaFoldDB" id="A0A0J9X694"/>
<dbReference type="GO" id="GO:0005789">
    <property type="term" value="C:endoplasmic reticulum membrane"/>
    <property type="evidence" value="ECO:0007669"/>
    <property type="project" value="UniProtKB-SubCell"/>
</dbReference>
<dbReference type="OrthoDB" id="410058at2759"/>
<dbReference type="InterPro" id="IPR012341">
    <property type="entry name" value="6hp_glycosidase-like_sf"/>
</dbReference>
<evidence type="ECO:0000256" key="1">
    <source>
        <dbReference type="ARBA" id="ARBA00004648"/>
    </source>
</evidence>
<comment type="function">
    <text evidence="13">Cleaves the distal alpha 1,2-linked glucose residue from the Glc(3)Man(9)GlcNAc(2) oligosaccharide precursor.</text>
</comment>
<keyword evidence="15" id="KW-0732">Signal</keyword>
<dbReference type="Gene3D" id="1.50.10.10">
    <property type="match status" value="1"/>
</dbReference>
<gene>
    <name evidence="18" type="ORF">BN980_GECA04s02353g</name>
</gene>
<evidence type="ECO:0000259" key="17">
    <source>
        <dbReference type="Pfam" id="PF16923"/>
    </source>
</evidence>
<evidence type="ECO:0000256" key="10">
    <source>
        <dbReference type="ARBA" id="ARBA00023295"/>
    </source>
</evidence>
<sequence>MKLNQLALAATSLLAATNHVLAETSDSSADSLLWGPYRSNLYMGVRPKGLPHSLMTGLMWFNIDDYQGLNKIRHACDMGDEMKGYGWEKYDPRAGGIQTFHDTEQKLELTTEFVKNAEGTNWGIRVKGVPKDGAKSTTIVFYAGLEGEGKLELENKHDKGDNGVSGDIKLGGRSSRLGSFDIVMSKGDNKFPKSDHALAKSRPAHKARHLSLNIPDDNVWMARDVFVTMMQDSIQKYYEKYSEDTELPPWVITSLEPIYQMKGNFHLIQRTFEGPFEFDILFNQRTKKAPRISSSNFNAGLEHALDVFEAKFESAFAFQPPFSDNPKKYGNFSRELFSNLIGGVGYFYGTSMVDRTYSEAYEEDEEGFWEAAAESLKKGIDLATEEGPFELLTTVPSRPFFPRGFYWDEGFNLIPILEYDADLSLEILKSWFALIDEDGWIAREQILGPEARSKVPKEFVTQYPHYANPPTLMLLLTDILEKFKAAQNDLSEEAFYNQQMEEEFEFEAGVGVAKSIFDNPSLLGTTHWKSPELLTSYLKEIYPELKLHYEWFRRTQKGSIRDWDREAFSPREGYRWRGRTPSHCLTSGLDDYPRADIPHTGELHVDLISWIGMMTRSMKQLAEFLDYKEDAEDFEEIETAIVRNIADLHWNPDEKAYCDLTVNEFGESEFACHKGYVSLFPFLLKLIPIEDTTEKLMPILELLSNPDELWTEYGIRSLSKSDKYYGTKENYWRGPIWMNINYMIVKSLQYYGEHPEATLEFRLEAARIYKALRVNLVNNVHKSWEETGFAWEQYNAETGKGQGVKHFLGWTSLTVMIMALPETIQTI</sequence>
<evidence type="ECO:0000256" key="13">
    <source>
        <dbReference type="RuleBase" id="RU368089"/>
    </source>
</evidence>
<comment type="pathway">
    <text evidence="14">Glycan metabolism; N-glycan degradation.</text>
</comment>
<evidence type="ECO:0000256" key="5">
    <source>
        <dbReference type="ARBA" id="ARBA00022824"/>
    </source>
</evidence>
<dbReference type="GO" id="GO:0004573">
    <property type="term" value="F:Glc3Man9GlcNAc2 oligosaccharide glucosidase activity"/>
    <property type="evidence" value="ECO:0007669"/>
    <property type="project" value="UniProtKB-UniRule"/>
</dbReference>
<evidence type="ECO:0000256" key="12">
    <source>
        <dbReference type="ARBA" id="ARBA00052431"/>
    </source>
</evidence>
<organism evidence="18 19">
    <name type="scientific">Geotrichum candidum</name>
    <name type="common">Oospora lactis</name>
    <name type="synonym">Dipodascus geotrichum</name>
    <dbReference type="NCBI Taxonomy" id="1173061"/>
    <lineage>
        <taxon>Eukaryota</taxon>
        <taxon>Fungi</taxon>
        <taxon>Dikarya</taxon>
        <taxon>Ascomycota</taxon>
        <taxon>Saccharomycotina</taxon>
        <taxon>Dipodascomycetes</taxon>
        <taxon>Dipodascales</taxon>
        <taxon>Dipodascaceae</taxon>
        <taxon>Geotrichum</taxon>
    </lineage>
</organism>
<keyword evidence="5 13" id="KW-0256">Endoplasmic reticulum</keyword>
<evidence type="ECO:0000256" key="2">
    <source>
        <dbReference type="ARBA" id="ARBA00010833"/>
    </source>
</evidence>
<name>A0A0J9X694_GEOCN</name>
<evidence type="ECO:0000256" key="7">
    <source>
        <dbReference type="ARBA" id="ARBA00022989"/>
    </source>
</evidence>
<dbReference type="Pfam" id="PF03200">
    <property type="entry name" value="Glyco_hydro_63"/>
    <property type="match status" value="1"/>
</dbReference>
<keyword evidence="7" id="KW-1133">Transmembrane helix</keyword>
<dbReference type="STRING" id="1173061.A0A0J9X694"/>
<evidence type="ECO:0000313" key="18">
    <source>
        <dbReference type="EMBL" id="CDO52974.1"/>
    </source>
</evidence>
<dbReference type="InterPro" id="IPR038518">
    <property type="entry name" value="Glyco_hydro_63N_sf"/>
</dbReference>
<evidence type="ECO:0000256" key="9">
    <source>
        <dbReference type="ARBA" id="ARBA00023180"/>
    </source>
</evidence>
<feature type="domain" description="Glycosyl hydrolase family 63 N-terminal" evidence="17">
    <location>
        <begin position="31"/>
        <end position="249"/>
    </location>
</feature>
<dbReference type="InterPro" id="IPR031631">
    <property type="entry name" value="Glyco_hydro_63N"/>
</dbReference>
<keyword evidence="4 13" id="KW-0378">Hydrolase</keyword>
<keyword evidence="3" id="KW-0812">Transmembrane</keyword>
<evidence type="ECO:0000259" key="16">
    <source>
        <dbReference type="Pfam" id="PF03200"/>
    </source>
</evidence>
<comment type="catalytic activity">
    <reaction evidence="12 13">
        <text>N(4)-(alpha-D-Glc-(1-&gt;2)-alpha-D-Glc-(1-&gt;3)-alpha-D-Glc-(1-&gt;3)-alpha-D-Man-(1-&gt;2)-alpha-D-Man-(1-&gt;2)-alpha-D-Man-(1-&gt;3)-[alpha-D-Man-(1-&gt;2)-alpha-D-Man-(1-&gt;3)-[alpha-D-Man-(1-&gt;2)-alpha-D-Man-(1-&gt;6)]-alpha-D-Man-(1-&gt;6)]-beta-D-Man-(1-&gt;4)-beta-D-GlcNAc-(1-&gt;4)-beta-D-GlcNAc)-L-asparaginyl-[protein] + H2O = N(4)-(alpha-D-Glc-(1-&gt;3)-alpha-D-Glc-(1-&gt;3)-alpha-D-Man-(1-&gt;2)-alpha-D-Man-(1-&gt;2)-alpha-D-Man-(1-&gt;3)-[alpha-D-Man-(1-&gt;2)-alpha-D-Man-(1-&gt;3)-[alpha-D-Man-(1-&gt;2)-alpha-D-Man-(1-&gt;6)]-alpha-D-Man-(1-&gt;6)]-beta-D-Man-(1-&gt;4)-beta-D-GlcNAc-(1-&gt;4)-beta-D-GlcNAc)-L-asparaginyl-[protein] + beta-D-glucose</text>
        <dbReference type="Rhea" id="RHEA:55988"/>
        <dbReference type="Rhea" id="RHEA-COMP:12806"/>
        <dbReference type="Rhea" id="RHEA-COMP:14355"/>
        <dbReference type="ChEBI" id="CHEBI:15377"/>
        <dbReference type="ChEBI" id="CHEBI:15903"/>
        <dbReference type="ChEBI" id="CHEBI:59082"/>
        <dbReference type="ChEBI" id="CHEBI:132537"/>
        <dbReference type="EC" id="3.2.1.106"/>
    </reaction>
</comment>
<proteinExistence type="inferred from homology"/>